<dbReference type="InterPro" id="IPR015421">
    <property type="entry name" value="PyrdxlP-dep_Trfase_major"/>
</dbReference>
<dbReference type="AlphaFoldDB" id="A0A2H0BLA6"/>
<dbReference type="InterPro" id="IPR015422">
    <property type="entry name" value="PyrdxlP-dep_Trfase_small"/>
</dbReference>
<evidence type="ECO:0000256" key="5">
    <source>
        <dbReference type="PIRSR" id="PIRSR000524-50"/>
    </source>
</evidence>
<dbReference type="PIRSF" id="PIRSF000524">
    <property type="entry name" value="SPT"/>
    <property type="match status" value="1"/>
</dbReference>
<evidence type="ECO:0000256" key="1">
    <source>
        <dbReference type="ARBA" id="ARBA00001933"/>
    </source>
</evidence>
<keyword evidence="2" id="KW-0032">Aminotransferase</keyword>
<dbReference type="EMBL" id="PCSW01000031">
    <property type="protein sequence ID" value="PIP57820.1"/>
    <property type="molecule type" value="Genomic_DNA"/>
</dbReference>
<dbReference type="Gene3D" id="3.90.1150.10">
    <property type="entry name" value="Aspartate Aminotransferase, domain 1"/>
    <property type="match status" value="1"/>
</dbReference>
<dbReference type="Gene3D" id="3.40.640.10">
    <property type="entry name" value="Type I PLP-dependent aspartate aminotransferase-like (Major domain)"/>
    <property type="match status" value="1"/>
</dbReference>
<accession>A0A2H0BLA6</accession>
<comment type="caution">
    <text evidence="7">The sequence shown here is derived from an EMBL/GenBank/DDBJ whole genome shotgun (WGS) entry which is preliminary data.</text>
</comment>
<feature type="domain" description="Aminotransferase class V" evidence="6">
    <location>
        <begin position="42"/>
        <end position="319"/>
    </location>
</feature>
<dbReference type="SUPFAM" id="SSF53383">
    <property type="entry name" value="PLP-dependent transferases"/>
    <property type="match status" value="1"/>
</dbReference>
<evidence type="ECO:0000313" key="7">
    <source>
        <dbReference type="EMBL" id="PIP57820.1"/>
    </source>
</evidence>
<reference evidence="7 8" key="1">
    <citation type="submission" date="2017-09" db="EMBL/GenBank/DDBJ databases">
        <title>Depth-based differentiation of microbial function through sediment-hosted aquifers and enrichment of novel symbionts in the deep terrestrial subsurface.</title>
        <authorList>
            <person name="Probst A.J."/>
            <person name="Ladd B."/>
            <person name="Jarett J.K."/>
            <person name="Geller-Mcgrath D.E."/>
            <person name="Sieber C.M."/>
            <person name="Emerson J.B."/>
            <person name="Anantharaman K."/>
            <person name="Thomas B.C."/>
            <person name="Malmstrom R."/>
            <person name="Stieglmeier M."/>
            <person name="Klingl A."/>
            <person name="Woyke T."/>
            <person name="Ryan C.M."/>
            <person name="Banfield J.F."/>
        </authorList>
    </citation>
    <scope>NUCLEOTIDE SEQUENCE [LARGE SCALE GENOMIC DNA]</scope>
    <source>
        <strain evidence="7">CG22_combo_CG10-13_8_21_14_all_39_10</strain>
    </source>
</reference>
<organism evidence="7 8">
    <name type="scientific">Candidatus Woesebacteria bacterium CG22_combo_CG10-13_8_21_14_all_39_10</name>
    <dbReference type="NCBI Taxonomy" id="1975059"/>
    <lineage>
        <taxon>Bacteria</taxon>
        <taxon>Candidatus Woeseibacteriota</taxon>
    </lineage>
</organism>
<dbReference type="Proteomes" id="UP000229847">
    <property type="component" value="Unassembled WGS sequence"/>
</dbReference>
<evidence type="ECO:0000256" key="2">
    <source>
        <dbReference type="ARBA" id="ARBA00022576"/>
    </source>
</evidence>
<comment type="cofactor">
    <cofactor evidence="1 5">
        <name>pyridoxal 5'-phosphate</name>
        <dbReference type="ChEBI" id="CHEBI:597326"/>
    </cofactor>
</comment>
<keyword evidence="3" id="KW-0808">Transferase</keyword>
<gene>
    <name evidence="7" type="ORF">COX03_01040</name>
</gene>
<protein>
    <recommendedName>
        <fullName evidence="6">Aminotransferase class V domain-containing protein</fullName>
    </recommendedName>
</protein>
<dbReference type="InterPro" id="IPR024169">
    <property type="entry name" value="SP_NH2Trfase/AEP_transaminase"/>
</dbReference>
<name>A0A2H0BLA6_9BACT</name>
<sequence length="379" mass="42380">MTIQISLKNQKLNFMLTKKLFTPGPVAVKTTVLKELAKPILFHRTKPFEKVYAEVSTKLNKVFGADDNYASLIMSGSGTMANEAVATSLIKRNQKLLIVSNGQFGERLATIAKIHKVRCEVINFGWANPINISDLQKKIILYKPDWLFVTLLETSTGMANPVNEIGKICKKHKVSFFVDAVSGLGAETISMIKDNISACTSVPNKALEAPPGLSFVCVKKTLVTESEEVKSFYLDLCRYYVSSLKNQTPTTPALPIFVSLNKALDLLTKEGLQGRRKRYLALSSEVVRLSKTLKIPVLITDKKYKAIAITTLVLPSHEIAEKLSLHLLKKGMTVWHHNYKQEDPRMNSLMQISVMGDINISDIKRLFKEIADFNTYGKK</sequence>
<evidence type="ECO:0000256" key="4">
    <source>
        <dbReference type="ARBA" id="ARBA00022898"/>
    </source>
</evidence>
<feature type="modified residue" description="N6-(pyridoxal phosphate)lysine" evidence="5">
    <location>
        <position position="205"/>
    </location>
</feature>
<dbReference type="PANTHER" id="PTHR42778:SF1">
    <property type="entry name" value="2-AMINOETHYLPHOSPHONATE--PYRUVATE TRANSAMINASE"/>
    <property type="match status" value="1"/>
</dbReference>
<evidence type="ECO:0000313" key="8">
    <source>
        <dbReference type="Proteomes" id="UP000229847"/>
    </source>
</evidence>
<dbReference type="PANTHER" id="PTHR42778">
    <property type="entry name" value="2-AMINOETHYLPHOSPHONATE--PYRUVATE TRANSAMINASE"/>
    <property type="match status" value="1"/>
</dbReference>
<dbReference type="InterPro" id="IPR015424">
    <property type="entry name" value="PyrdxlP-dep_Trfase"/>
</dbReference>
<keyword evidence="4 5" id="KW-0663">Pyridoxal phosphate</keyword>
<proteinExistence type="predicted"/>
<dbReference type="GO" id="GO:0008483">
    <property type="term" value="F:transaminase activity"/>
    <property type="evidence" value="ECO:0007669"/>
    <property type="project" value="UniProtKB-KW"/>
</dbReference>
<dbReference type="Pfam" id="PF00266">
    <property type="entry name" value="Aminotran_5"/>
    <property type="match status" value="1"/>
</dbReference>
<evidence type="ECO:0000256" key="3">
    <source>
        <dbReference type="ARBA" id="ARBA00022679"/>
    </source>
</evidence>
<evidence type="ECO:0000259" key="6">
    <source>
        <dbReference type="Pfam" id="PF00266"/>
    </source>
</evidence>
<dbReference type="InterPro" id="IPR000192">
    <property type="entry name" value="Aminotrans_V_dom"/>
</dbReference>